<reference evidence="2" key="1">
    <citation type="journal article" date="2020" name="mSystems">
        <title>Genome- and Community-Level Interaction Insights into Carbon Utilization and Element Cycling Functions of Hydrothermarchaeota in Hydrothermal Sediment.</title>
        <authorList>
            <person name="Zhou Z."/>
            <person name="Liu Y."/>
            <person name="Xu W."/>
            <person name="Pan J."/>
            <person name="Luo Z.H."/>
            <person name="Li M."/>
        </authorList>
    </citation>
    <scope>NUCLEOTIDE SEQUENCE [LARGE SCALE GENOMIC DNA]</scope>
    <source>
        <strain evidence="2">SpSt-381</strain>
    </source>
</reference>
<dbReference type="GO" id="GO:0003677">
    <property type="term" value="F:DNA binding"/>
    <property type="evidence" value="ECO:0007669"/>
    <property type="project" value="InterPro"/>
</dbReference>
<evidence type="ECO:0000313" key="2">
    <source>
        <dbReference type="EMBL" id="HGZ41861.1"/>
    </source>
</evidence>
<accession>A0A832I189</accession>
<dbReference type="Gene3D" id="1.10.10.10">
    <property type="entry name" value="Winged helix-like DNA-binding domain superfamily/Winged helix DNA-binding domain"/>
    <property type="match status" value="1"/>
</dbReference>
<dbReference type="CDD" id="cd06170">
    <property type="entry name" value="LuxR_C_like"/>
    <property type="match status" value="1"/>
</dbReference>
<proteinExistence type="predicted"/>
<gene>
    <name evidence="2" type="ORF">ENR23_00260</name>
</gene>
<dbReference type="AlphaFoldDB" id="A0A832I189"/>
<dbReference type="EMBL" id="DSQF01000002">
    <property type="protein sequence ID" value="HGZ41861.1"/>
    <property type="molecule type" value="Genomic_DNA"/>
</dbReference>
<comment type="caution">
    <text evidence="2">The sequence shown here is derived from an EMBL/GenBank/DDBJ whole genome shotgun (WGS) entry which is preliminary data.</text>
</comment>
<evidence type="ECO:0000259" key="1">
    <source>
        <dbReference type="SMART" id="SM00421"/>
    </source>
</evidence>
<protein>
    <submittedName>
        <fullName evidence="2">Helix-turn-helix transcriptional regulator</fullName>
    </submittedName>
</protein>
<dbReference type="InterPro" id="IPR000792">
    <property type="entry name" value="Tscrpt_reg_LuxR_C"/>
</dbReference>
<sequence>MWELATDSPVIWRGPHAFVEPGFIVLAVASATLLGRGGQDAERLLAGTRRALAERSAERDAWRARAEGALRGLGEAMDGQFAAWALTPAEKETAPLLLEGYSRKDIAVLGGKSERTVRQHAVSIQRKSGLGGRAGLAAFFFEDMLLPGDVRDLAPAPGGVERGPAV</sequence>
<dbReference type="SMART" id="SM00421">
    <property type="entry name" value="HTH_LUXR"/>
    <property type="match status" value="1"/>
</dbReference>
<dbReference type="GO" id="GO:0006355">
    <property type="term" value="P:regulation of DNA-templated transcription"/>
    <property type="evidence" value="ECO:0007669"/>
    <property type="project" value="InterPro"/>
</dbReference>
<dbReference type="InterPro" id="IPR016032">
    <property type="entry name" value="Sig_transdc_resp-reg_C-effctor"/>
</dbReference>
<feature type="domain" description="HTH luxR-type" evidence="1">
    <location>
        <begin position="83"/>
        <end position="140"/>
    </location>
</feature>
<dbReference type="InterPro" id="IPR036388">
    <property type="entry name" value="WH-like_DNA-bd_sf"/>
</dbReference>
<organism evidence="2">
    <name type="scientific">Eiseniibacteriota bacterium</name>
    <dbReference type="NCBI Taxonomy" id="2212470"/>
    <lineage>
        <taxon>Bacteria</taxon>
        <taxon>Candidatus Eiseniibacteriota</taxon>
    </lineage>
</organism>
<dbReference type="SUPFAM" id="SSF46894">
    <property type="entry name" value="C-terminal effector domain of the bipartite response regulators"/>
    <property type="match status" value="1"/>
</dbReference>
<name>A0A832I189_UNCEI</name>